<evidence type="ECO:0000256" key="6">
    <source>
        <dbReference type="ARBA" id="ARBA00023136"/>
    </source>
</evidence>
<evidence type="ECO:0000256" key="3">
    <source>
        <dbReference type="ARBA" id="ARBA00022475"/>
    </source>
</evidence>
<feature type="transmembrane region" description="Helical" evidence="7">
    <location>
        <begin position="98"/>
        <end position="121"/>
    </location>
</feature>
<proteinExistence type="inferred from homology"/>
<protein>
    <submittedName>
        <fullName evidence="9">Peptide/nickel transport system permease protein</fullName>
    </submittedName>
</protein>
<organism evidence="9 10">
    <name type="scientific">Devosia enhydra</name>
    <dbReference type="NCBI Taxonomy" id="665118"/>
    <lineage>
        <taxon>Bacteria</taxon>
        <taxon>Pseudomonadati</taxon>
        <taxon>Pseudomonadota</taxon>
        <taxon>Alphaproteobacteria</taxon>
        <taxon>Hyphomicrobiales</taxon>
        <taxon>Devosiaceae</taxon>
        <taxon>Devosia</taxon>
    </lineage>
</organism>
<feature type="transmembrane region" description="Helical" evidence="7">
    <location>
        <begin position="172"/>
        <end position="191"/>
    </location>
</feature>
<dbReference type="STRING" id="665118.SAMN02983003_2832"/>
<comment type="subcellular location">
    <subcellularLocation>
        <location evidence="1 7">Cell membrane</location>
        <topology evidence="1 7">Multi-pass membrane protein</topology>
    </subcellularLocation>
</comment>
<accession>A0A1K2I006</accession>
<dbReference type="Pfam" id="PF19300">
    <property type="entry name" value="BPD_transp_1_N"/>
    <property type="match status" value="1"/>
</dbReference>
<keyword evidence="6 7" id="KW-0472">Membrane</keyword>
<keyword evidence="5 7" id="KW-1133">Transmembrane helix</keyword>
<dbReference type="SUPFAM" id="SSF161098">
    <property type="entry name" value="MetI-like"/>
    <property type="match status" value="1"/>
</dbReference>
<dbReference type="Pfam" id="PF00528">
    <property type="entry name" value="BPD_transp_1"/>
    <property type="match status" value="1"/>
</dbReference>
<evidence type="ECO:0000256" key="5">
    <source>
        <dbReference type="ARBA" id="ARBA00022989"/>
    </source>
</evidence>
<evidence type="ECO:0000313" key="9">
    <source>
        <dbReference type="EMBL" id="SFZ85664.1"/>
    </source>
</evidence>
<keyword evidence="4 7" id="KW-0812">Transmembrane</keyword>
<comment type="similarity">
    <text evidence="7">Belongs to the binding-protein-dependent transport system permease family.</text>
</comment>
<gene>
    <name evidence="9" type="ORF">SAMN02983003_2832</name>
</gene>
<dbReference type="PROSITE" id="PS50928">
    <property type="entry name" value="ABC_TM1"/>
    <property type="match status" value="1"/>
</dbReference>
<dbReference type="InterPro" id="IPR000515">
    <property type="entry name" value="MetI-like"/>
</dbReference>
<dbReference type="Gene3D" id="1.10.3720.10">
    <property type="entry name" value="MetI-like"/>
    <property type="match status" value="1"/>
</dbReference>
<dbReference type="CDD" id="cd06261">
    <property type="entry name" value="TM_PBP2"/>
    <property type="match status" value="1"/>
</dbReference>
<feature type="transmembrane region" description="Helical" evidence="7">
    <location>
        <begin position="270"/>
        <end position="298"/>
    </location>
</feature>
<dbReference type="GO" id="GO:0005886">
    <property type="term" value="C:plasma membrane"/>
    <property type="evidence" value="ECO:0007669"/>
    <property type="project" value="UniProtKB-SubCell"/>
</dbReference>
<dbReference type="EMBL" id="FPKU01000002">
    <property type="protein sequence ID" value="SFZ85664.1"/>
    <property type="molecule type" value="Genomic_DNA"/>
</dbReference>
<feature type="transmembrane region" description="Helical" evidence="7">
    <location>
        <begin position="12"/>
        <end position="31"/>
    </location>
</feature>
<name>A0A1K2I006_9HYPH</name>
<keyword evidence="10" id="KW-1185">Reference proteome</keyword>
<sequence>MARYVLRRLVQSLFVLAGLTIVVFIVTRQIGDVARLMLPIDATEQQYLQMRAMLGVDDPLIVQFGRYAADLLRGDFGMSLWQSVPAMDLVISRFPATAILAFATLGFSLFVAIPVGILAALRPGSLFDRVATVISIFGLSVPPFWLALMLISVLSLQLGWFRTSGYGGVEFLILPVLAISAQCIGRLVQVVRTSMLDVLTAQYLVTARSKGLFEWTILVGHALRNAMLPILTIVGDEIIGLLNGSVVIEIIFGWPGIGKLTIDAIERRDFAVIQASVIFVAIMVIVVNLLIDLIYAWLDPRIRYS</sequence>
<dbReference type="RefSeq" id="WP_072344204.1">
    <property type="nucleotide sequence ID" value="NZ_FPKU01000002.1"/>
</dbReference>
<evidence type="ECO:0000256" key="1">
    <source>
        <dbReference type="ARBA" id="ARBA00004651"/>
    </source>
</evidence>
<dbReference type="Proteomes" id="UP000183447">
    <property type="component" value="Unassembled WGS sequence"/>
</dbReference>
<dbReference type="PANTHER" id="PTHR43163">
    <property type="entry name" value="DIPEPTIDE TRANSPORT SYSTEM PERMEASE PROTEIN DPPB-RELATED"/>
    <property type="match status" value="1"/>
</dbReference>
<keyword evidence="2 7" id="KW-0813">Transport</keyword>
<dbReference type="OrthoDB" id="9805855at2"/>
<keyword evidence="3" id="KW-1003">Cell membrane</keyword>
<dbReference type="InterPro" id="IPR045621">
    <property type="entry name" value="BPD_transp_1_N"/>
</dbReference>
<dbReference type="InterPro" id="IPR035906">
    <property type="entry name" value="MetI-like_sf"/>
</dbReference>
<reference evidence="9 10" key="1">
    <citation type="submission" date="2016-11" db="EMBL/GenBank/DDBJ databases">
        <authorList>
            <person name="Jaros S."/>
            <person name="Januszkiewicz K."/>
            <person name="Wedrychowicz H."/>
        </authorList>
    </citation>
    <scope>NUCLEOTIDE SEQUENCE [LARGE SCALE GENOMIC DNA]</scope>
    <source>
        <strain evidence="9 10">ATCC 23634</strain>
    </source>
</reference>
<feature type="transmembrane region" description="Helical" evidence="7">
    <location>
        <begin position="133"/>
        <end position="160"/>
    </location>
</feature>
<evidence type="ECO:0000259" key="8">
    <source>
        <dbReference type="PROSITE" id="PS50928"/>
    </source>
</evidence>
<dbReference type="GO" id="GO:0055085">
    <property type="term" value="P:transmembrane transport"/>
    <property type="evidence" value="ECO:0007669"/>
    <property type="project" value="InterPro"/>
</dbReference>
<evidence type="ECO:0000256" key="7">
    <source>
        <dbReference type="RuleBase" id="RU363032"/>
    </source>
</evidence>
<evidence type="ECO:0000256" key="2">
    <source>
        <dbReference type="ARBA" id="ARBA00022448"/>
    </source>
</evidence>
<evidence type="ECO:0000313" key="10">
    <source>
        <dbReference type="Proteomes" id="UP000183447"/>
    </source>
</evidence>
<dbReference type="PANTHER" id="PTHR43163:SF6">
    <property type="entry name" value="DIPEPTIDE TRANSPORT SYSTEM PERMEASE PROTEIN DPPB-RELATED"/>
    <property type="match status" value="1"/>
</dbReference>
<feature type="domain" description="ABC transmembrane type-1" evidence="8">
    <location>
        <begin position="94"/>
        <end position="291"/>
    </location>
</feature>
<dbReference type="AlphaFoldDB" id="A0A1K2I006"/>
<evidence type="ECO:0000256" key="4">
    <source>
        <dbReference type="ARBA" id="ARBA00022692"/>
    </source>
</evidence>